<sequence>LRVSHPLPVEITSEIFLQCLDGRPIKVELLAMPLILTRICGAWRDIALNIPQLWSFLQL</sequence>
<proteinExistence type="predicted"/>
<evidence type="ECO:0000313" key="2">
    <source>
        <dbReference type="Proteomes" id="UP001221757"/>
    </source>
</evidence>
<dbReference type="AlphaFoldDB" id="A0AAD7G5B0"/>
<feature type="non-terminal residue" evidence="1">
    <location>
        <position position="1"/>
    </location>
</feature>
<keyword evidence="2" id="KW-1185">Reference proteome</keyword>
<accession>A0AAD7G5B0</accession>
<feature type="non-terminal residue" evidence="1">
    <location>
        <position position="59"/>
    </location>
</feature>
<name>A0AAD7G5B0_MYCRO</name>
<reference evidence="1" key="1">
    <citation type="submission" date="2023-03" db="EMBL/GenBank/DDBJ databases">
        <title>Massive genome expansion in bonnet fungi (Mycena s.s.) driven by repeated elements and novel gene families across ecological guilds.</title>
        <authorList>
            <consortium name="Lawrence Berkeley National Laboratory"/>
            <person name="Harder C.B."/>
            <person name="Miyauchi S."/>
            <person name="Viragh M."/>
            <person name="Kuo A."/>
            <person name="Thoen E."/>
            <person name="Andreopoulos B."/>
            <person name="Lu D."/>
            <person name="Skrede I."/>
            <person name="Drula E."/>
            <person name="Henrissat B."/>
            <person name="Morin E."/>
            <person name="Kohler A."/>
            <person name="Barry K."/>
            <person name="LaButti K."/>
            <person name="Morin E."/>
            <person name="Salamov A."/>
            <person name="Lipzen A."/>
            <person name="Mereny Z."/>
            <person name="Hegedus B."/>
            <person name="Baldrian P."/>
            <person name="Stursova M."/>
            <person name="Weitz H."/>
            <person name="Taylor A."/>
            <person name="Grigoriev I.V."/>
            <person name="Nagy L.G."/>
            <person name="Martin F."/>
            <person name="Kauserud H."/>
        </authorList>
    </citation>
    <scope>NUCLEOTIDE SEQUENCE</scope>
    <source>
        <strain evidence="1">CBHHK067</strain>
    </source>
</reference>
<dbReference type="Proteomes" id="UP001221757">
    <property type="component" value="Unassembled WGS sequence"/>
</dbReference>
<gene>
    <name evidence="1" type="ORF">B0H17DRAFT_900959</name>
</gene>
<evidence type="ECO:0000313" key="1">
    <source>
        <dbReference type="EMBL" id="KAJ7668995.1"/>
    </source>
</evidence>
<organism evidence="1 2">
    <name type="scientific">Mycena rosella</name>
    <name type="common">Pink bonnet</name>
    <name type="synonym">Agaricus rosellus</name>
    <dbReference type="NCBI Taxonomy" id="1033263"/>
    <lineage>
        <taxon>Eukaryota</taxon>
        <taxon>Fungi</taxon>
        <taxon>Dikarya</taxon>
        <taxon>Basidiomycota</taxon>
        <taxon>Agaricomycotina</taxon>
        <taxon>Agaricomycetes</taxon>
        <taxon>Agaricomycetidae</taxon>
        <taxon>Agaricales</taxon>
        <taxon>Marasmiineae</taxon>
        <taxon>Mycenaceae</taxon>
        <taxon>Mycena</taxon>
    </lineage>
</organism>
<comment type="caution">
    <text evidence="1">The sequence shown here is derived from an EMBL/GenBank/DDBJ whole genome shotgun (WGS) entry which is preliminary data.</text>
</comment>
<evidence type="ECO:0008006" key="3">
    <source>
        <dbReference type="Google" id="ProtNLM"/>
    </source>
</evidence>
<dbReference type="EMBL" id="JARKIE010000190">
    <property type="protein sequence ID" value="KAJ7668995.1"/>
    <property type="molecule type" value="Genomic_DNA"/>
</dbReference>
<protein>
    <recommendedName>
        <fullName evidence="3">F-box domain-containing protein</fullName>
    </recommendedName>
</protein>